<keyword evidence="4" id="KW-0136">Cellulose degradation</keyword>
<evidence type="ECO:0000256" key="2">
    <source>
        <dbReference type="ARBA" id="ARBA00007072"/>
    </source>
</evidence>
<dbReference type="EC" id="3.2.1.4" evidence="3"/>
<feature type="signal peptide" evidence="7">
    <location>
        <begin position="1"/>
        <end position="21"/>
    </location>
</feature>
<dbReference type="EMBL" id="JACGWN010000011">
    <property type="protein sequence ID" value="KAL0422819.1"/>
    <property type="molecule type" value="Genomic_DNA"/>
</dbReference>
<evidence type="ECO:0000256" key="4">
    <source>
        <dbReference type="ARBA" id="ARBA00023001"/>
    </source>
</evidence>
<keyword evidence="7" id="KW-0732">Signal</keyword>
<dbReference type="AlphaFoldDB" id="A0AAW2V1V7"/>
<comment type="catalytic activity">
    <reaction evidence="1">
        <text>Endohydrolysis of (1-&gt;4)-beta-D-glucosidic linkages in cellulose, lichenin and cereal beta-D-glucans.</text>
        <dbReference type="EC" id="3.2.1.4"/>
    </reaction>
</comment>
<comment type="caution">
    <text evidence="9">The sequence shown here is derived from an EMBL/GenBank/DDBJ whole genome shotgun (WGS) entry which is preliminary data.</text>
</comment>
<dbReference type="InterPro" id="IPR012341">
    <property type="entry name" value="6hp_glycosidase-like_sf"/>
</dbReference>
<reference evidence="9" key="2">
    <citation type="journal article" date="2024" name="Plant">
        <title>Genomic evolution and insights into agronomic trait innovations of Sesamum species.</title>
        <authorList>
            <person name="Miao H."/>
            <person name="Wang L."/>
            <person name="Qu L."/>
            <person name="Liu H."/>
            <person name="Sun Y."/>
            <person name="Le M."/>
            <person name="Wang Q."/>
            <person name="Wei S."/>
            <person name="Zheng Y."/>
            <person name="Lin W."/>
            <person name="Duan Y."/>
            <person name="Cao H."/>
            <person name="Xiong S."/>
            <person name="Wang X."/>
            <person name="Wei L."/>
            <person name="Li C."/>
            <person name="Ma Q."/>
            <person name="Ju M."/>
            <person name="Zhao R."/>
            <person name="Li G."/>
            <person name="Mu C."/>
            <person name="Tian Q."/>
            <person name="Mei H."/>
            <person name="Zhang T."/>
            <person name="Gao T."/>
            <person name="Zhang H."/>
        </authorList>
    </citation>
    <scope>NUCLEOTIDE SEQUENCE</scope>
    <source>
        <strain evidence="9">KEN1</strain>
    </source>
</reference>
<dbReference type="Pfam" id="PF00759">
    <property type="entry name" value="Glyco_hydro_9"/>
    <property type="match status" value="1"/>
</dbReference>
<dbReference type="Gene3D" id="1.50.10.10">
    <property type="match status" value="1"/>
</dbReference>
<sequence length="67" mass="7774">MKLYYTHFLLLLSQFPFFAVSYHDYADALSKSIMFFEGQRSGYLPADQRLAWRGTPASAMGGWCRRT</sequence>
<evidence type="ECO:0000256" key="7">
    <source>
        <dbReference type="SAM" id="SignalP"/>
    </source>
</evidence>
<evidence type="ECO:0000313" key="9">
    <source>
        <dbReference type="EMBL" id="KAL0422819.1"/>
    </source>
</evidence>
<reference evidence="9" key="1">
    <citation type="submission" date="2020-06" db="EMBL/GenBank/DDBJ databases">
        <authorList>
            <person name="Li T."/>
            <person name="Hu X."/>
            <person name="Zhang T."/>
            <person name="Song X."/>
            <person name="Zhang H."/>
            <person name="Dai N."/>
            <person name="Sheng W."/>
            <person name="Hou X."/>
            <person name="Wei L."/>
        </authorList>
    </citation>
    <scope>NUCLEOTIDE SEQUENCE</scope>
    <source>
        <strain evidence="9">KEN1</strain>
        <tissue evidence="9">Leaf</tissue>
    </source>
</reference>
<dbReference type="SUPFAM" id="SSF48208">
    <property type="entry name" value="Six-hairpin glycosidases"/>
    <property type="match status" value="1"/>
</dbReference>
<organism evidence="9">
    <name type="scientific">Sesamum latifolium</name>
    <dbReference type="NCBI Taxonomy" id="2727402"/>
    <lineage>
        <taxon>Eukaryota</taxon>
        <taxon>Viridiplantae</taxon>
        <taxon>Streptophyta</taxon>
        <taxon>Embryophyta</taxon>
        <taxon>Tracheophyta</taxon>
        <taxon>Spermatophyta</taxon>
        <taxon>Magnoliopsida</taxon>
        <taxon>eudicotyledons</taxon>
        <taxon>Gunneridae</taxon>
        <taxon>Pentapetalae</taxon>
        <taxon>asterids</taxon>
        <taxon>lamiids</taxon>
        <taxon>Lamiales</taxon>
        <taxon>Pedaliaceae</taxon>
        <taxon>Sesamum</taxon>
    </lineage>
</organism>
<accession>A0AAW2V1V7</accession>
<feature type="chain" id="PRO_5043598695" description="cellulase" evidence="7">
    <location>
        <begin position="22"/>
        <end position="67"/>
    </location>
</feature>
<evidence type="ECO:0000256" key="6">
    <source>
        <dbReference type="ARBA" id="ARBA00023326"/>
    </source>
</evidence>
<dbReference type="InterPro" id="IPR008928">
    <property type="entry name" value="6-hairpin_glycosidase_sf"/>
</dbReference>
<evidence type="ECO:0000256" key="5">
    <source>
        <dbReference type="ARBA" id="ARBA00023277"/>
    </source>
</evidence>
<feature type="domain" description="Glycoside hydrolase family 9" evidence="8">
    <location>
        <begin position="25"/>
        <end position="55"/>
    </location>
</feature>
<dbReference type="InterPro" id="IPR001701">
    <property type="entry name" value="Glyco_hydro_9"/>
</dbReference>
<dbReference type="GO" id="GO:0030245">
    <property type="term" value="P:cellulose catabolic process"/>
    <property type="evidence" value="ECO:0007669"/>
    <property type="project" value="UniProtKB-KW"/>
</dbReference>
<evidence type="ECO:0000259" key="8">
    <source>
        <dbReference type="Pfam" id="PF00759"/>
    </source>
</evidence>
<keyword evidence="6" id="KW-0624">Polysaccharide degradation</keyword>
<gene>
    <name evidence="9" type="ORF">Slati_3304800</name>
</gene>
<name>A0AAW2V1V7_9LAMI</name>
<evidence type="ECO:0000256" key="1">
    <source>
        <dbReference type="ARBA" id="ARBA00000966"/>
    </source>
</evidence>
<keyword evidence="5" id="KW-0119">Carbohydrate metabolism</keyword>
<dbReference type="GO" id="GO:0008810">
    <property type="term" value="F:cellulase activity"/>
    <property type="evidence" value="ECO:0007669"/>
    <property type="project" value="UniProtKB-EC"/>
</dbReference>
<comment type="similarity">
    <text evidence="2">Belongs to the glycosyl hydrolase 9 (cellulase E) family.</text>
</comment>
<evidence type="ECO:0000256" key="3">
    <source>
        <dbReference type="ARBA" id="ARBA00012601"/>
    </source>
</evidence>
<proteinExistence type="inferred from homology"/>
<protein>
    <recommendedName>
        <fullName evidence="3">cellulase</fullName>
        <ecNumber evidence="3">3.2.1.4</ecNumber>
    </recommendedName>
</protein>